<evidence type="ECO:0000256" key="6">
    <source>
        <dbReference type="RuleBase" id="RU367022"/>
    </source>
</evidence>
<keyword evidence="6" id="KW-0813">Transport</keyword>
<evidence type="ECO:0000256" key="3">
    <source>
        <dbReference type="ARBA" id="ARBA00022796"/>
    </source>
</evidence>
<dbReference type="InterPro" id="IPR007274">
    <property type="entry name" value="Cop_transporter"/>
</dbReference>
<evidence type="ECO:0000256" key="4">
    <source>
        <dbReference type="ARBA" id="ARBA00022989"/>
    </source>
</evidence>
<comment type="similarity">
    <text evidence="1 6">Belongs to the copper transporter (Ctr) (TC 1.A.56) family. SLC31A subfamily.</text>
</comment>
<proteinExistence type="inferred from homology"/>
<dbReference type="EMBL" id="JXTB01000780">
    <property type="protein sequence ID" value="PON32796.1"/>
    <property type="molecule type" value="Genomic_DNA"/>
</dbReference>
<dbReference type="PANTHER" id="PTHR12483:SF94">
    <property type="entry name" value="COPPER TRANSPORTER 4"/>
    <property type="match status" value="1"/>
</dbReference>
<dbReference type="GO" id="GO:0005375">
    <property type="term" value="F:copper ion transmembrane transporter activity"/>
    <property type="evidence" value="ECO:0007669"/>
    <property type="project" value="UniProtKB-UniRule"/>
</dbReference>
<keyword evidence="6" id="KW-0186">Copper</keyword>
<dbReference type="Pfam" id="PF04145">
    <property type="entry name" value="Ctr"/>
    <property type="match status" value="2"/>
</dbReference>
<evidence type="ECO:0000256" key="1">
    <source>
        <dbReference type="ARBA" id="ARBA00006921"/>
    </source>
</evidence>
<keyword evidence="2 6" id="KW-0812">Transmembrane</keyword>
<sequence length="152" mass="16430">MSESGDVTSNHGVWASPATALNGTGSTHFRRRIPMHTTFFWGHVTEVLFPGWPGSNPAMYGLSLVFVFALAVVFEWLTHSDFVRPGSTDRTASLLRTAVHTVRSGLAYMVTLAVISFNGGVFIAALCGHTIGFFVFRTRALMKSVGSGSDKC</sequence>
<feature type="transmembrane region" description="Helical" evidence="6">
    <location>
        <begin position="58"/>
        <end position="77"/>
    </location>
</feature>
<comment type="subcellular location">
    <subcellularLocation>
        <location evidence="6">Membrane</location>
        <topology evidence="6">Multi-pass membrane protein</topology>
    </subcellularLocation>
</comment>
<dbReference type="AlphaFoldDB" id="A0A2P5A8D2"/>
<evidence type="ECO:0000313" key="7">
    <source>
        <dbReference type="EMBL" id="PON32796.1"/>
    </source>
</evidence>
<evidence type="ECO:0000313" key="8">
    <source>
        <dbReference type="Proteomes" id="UP000237105"/>
    </source>
</evidence>
<dbReference type="GO" id="GO:0005886">
    <property type="term" value="C:plasma membrane"/>
    <property type="evidence" value="ECO:0007669"/>
    <property type="project" value="TreeGrafter"/>
</dbReference>
<keyword evidence="8" id="KW-1185">Reference proteome</keyword>
<evidence type="ECO:0000256" key="2">
    <source>
        <dbReference type="ARBA" id="ARBA00022692"/>
    </source>
</evidence>
<protein>
    <recommendedName>
        <fullName evidence="6">Copper transport protein</fullName>
    </recommendedName>
</protein>
<reference evidence="8" key="1">
    <citation type="submission" date="2016-06" db="EMBL/GenBank/DDBJ databases">
        <title>Parallel loss of symbiosis genes in relatives of nitrogen-fixing non-legume Parasponia.</title>
        <authorList>
            <person name="Van Velzen R."/>
            <person name="Holmer R."/>
            <person name="Bu F."/>
            <person name="Rutten L."/>
            <person name="Van Zeijl A."/>
            <person name="Liu W."/>
            <person name="Santuari L."/>
            <person name="Cao Q."/>
            <person name="Sharma T."/>
            <person name="Shen D."/>
            <person name="Roswanjaya Y."/>
            <person name="Wardhani T."/>
            <person name="Kalhor M.S."/>
            <person name="Jansen J."/>
            <person name="Van den Hoogen J."/>
            <person name="Gungor B."/>
            <person name="Hartog M."/>
            <person name="Hontelez J."/>
            <person name="Verver J."/>
            <person name="Yang W.-C."/>
            <person name="Schijlen E."/>
            <person name="Repin R."/>
            <person name="Schilthuizen M."/>
            <person name="Schranz E."/>
            <person name="Heidstra R."/>
            <person name="Miyata K."/>
            <person name="Fedorova E."/>
            <person name="Kohlen W."/>
            <person name="Bisseling T."/>
            <person name="Smit S."/>
            <person name="Geurts R."/>
        </authorList>
    </citation>
    <scope>NUCLEOTIDE SEQUENCE [LARGE SCALE GENOMIC DNA]</scope>
    <source>
        <strain evidence="8">cv. WU1-14</strain>
    </source>
</reference>
<dbReference type="OrthoDB" id="73901at2759"/>
<name>A0A2P5A8D2_PARAD</name>
<gene>
    <name evidence="7" type="ORF">PanWU01x14_358080</name>
</gene>
<accession>A0A2P5A8D2</accession>
<evidence type="ECO:0000256" key="5">
    <source>
        <dbReference type="ARBA" id="ARBA00023136"/>
    </source>
</evidence>
<keyword evidence="6" id="KW-0406">Ion transport</keyword>
<keyword evidence="3 6" id="KW-0187">Copper transport</keyword>
<organism evidence="7 8">
    <name type="scientific">Parasponia andersonii</name>
    <name type="common">Sponia andersonii</name>
    <dbReference type="NCBI Taxonomy" id="3476"/>
    <lineage>
        <taxon>Eukaryota</taxon>
        <taxon>Viridiplantae</taxon>
        <taxon>Streptophyta</taxon>
        <taxon>Embryophyta</taxon>
        <taxon>Tracheophyta</taxon>
        <taxon>Spermatophyta</taxon>
        <taxon>Magnoliopsida</taxon>
        <taxon>eudicotyledons</taxon>
        <taxon>Gunneridae</taxon>
        <taxon>Pentapetalae</taxon>
        <taxon>rosids</taxon>
        <taxon>fabids</taxon>
        <taxon>Rosales</taxon>
        <taxon>Cannabaceae</taxon>
        <taxon>Parasponia</taxon>
    </lineage>
</organism>
<keyword evidence="5 6" id="KW-0472">Membrane</keyword>
<keyword evidence="4 6" id="KW-1133">Transmembrane helix</keyword>
<dbReference type="Proteomes" id="UP000237105">
    <property type="component" value="Unassembled WGS sequence"/>
</dbReference>
<feature type="transmembrane region" description="Helical" evidence="6">
    <location>
        <begin position="106"/>
        <end position="136"/>
    </location>
</feature>
<dbReference type="PANTHER" id="PTHR12483">
    <property type="entry name" value="SOLUTE CARRIER FAMILY 31 COPPER TRANSPORTERS"/>
    <property type="match status" value="1"/>
</dbReference>
<comment type="caution">
    <text evidence="7">The sequence shown here is derived from an EMBL/GenBank/DDBJ whole genome shotgun (WGS) entry which is preliminary data.</text>
</comment>